<organism evidence="1">
    <name type="scientific">Arion vulgaris</name>
    <dbReference type="NCBI Taxonomy" id="1028688"/>
    <lineage>
        <taxon>Eukaryota</taxon>
        <taxon>Metazoa</taxon>
        <taxon>Spiralia</taxon>
        <taxon>Lophotrochozoa</taxon>
        <taxon>Mollusca</taxon>
        <taxon>Gastropoda</taxon>
        <taxon>Heterobranchia</taxon>
        <taxon>Euthyneura</taxon>
        <taxon>Panpulmonata</taxon>
        <taxon>Eupulmonata</taxon>
        <taxon>Stylommatophora</taxon>
        <taxon>Helicina</taxon>
        <taxon>Arionoidea</taxon>
        <taxon>Arionidae</taxon>
        <taxon>Arion</taxon>
    </lineage>
</organism>
<evidence type="ECO:0000313" key="1">
    <source>
        <dbReference type="EMBL" id="CEK92411.1"/>
    </source>
</evidence>
<gene>
    <name evidence="1" type="primary">ORF188110</name>
</gene>
<accession>A0A0B7BJC1</accession>
<dbReference type="AlphaFoldDB" id="A0A0B7BJC1"/>
<sequence length="54" mass="6184">MLCLDQSGKHESCLKYVIFSISDTGFNVDILNIINQRCHKLNKLTTVQMELSQI</sequence>
<dbReference type="EMBL" id="HACG01045546">
    <property type="protein sequence ID" value="CEK92411.1"/>
    <property type="molecule type" value="Transcribed_RNA"/>
</dbReference>
<reference evidence="1" key="1">
    <citation type="submission" date="2014-12" db="EMBL/GenBank/DDBJ databases">
        <title>Insight into the proteome of Arion vulgaris.</title>
        <authorList>
            <person name="Aradska J."/>
            <person name="Bulat T."/>
            <person name="Smidak R."/>
            <person name="Sarate P."/>
            <person name="Gangsoo J."/>
            <person name="Sialana F."/>
            <person name="Bilban M."/>
            <person name="Lubec G."/>
        </authorList>
    </citation>
    <scope>NUCLEOTIDE SEQUENCE</scope>
    <source>
        <tissue evidence="1">Skin</tissue>
    </source>
</reference>
<proteinExistence type="predicted"/>
<name>A0A0B7BJC1_9EUPU</name>
<protein>
    <submittedName>
        <fullName evidence="1">Uncharacterized protein</fullName>
    </submittedName>
</protein>